<accession>A0A7I7Q718</accession>
<dbReference type="RefSeq" id="WP_163790226.1">
    <property type="nucleotide sequence ID" value="NZ_AP022587.1"/>
</dbReference>
<name>A0A7I7Q718_9MYCO</name>
<evidence type="ECO:0000256" key="1">
    <source>
        <dbReference type="ARBA" id="ARBA00022676"/>
    </source>
</evidence>
<evidence type="ECO:0000313" key="5">
    <source>
        <dbReference type="Proteomes" id="UP000467130"/>
    </source>
</evidence>
<dbReference type="Gene3D" id="3.40.50.2000">
    <property type="entry name" value="Glycogen Phosphorylase B"/>
    <property type="match status" value="2"/>
</dbReference>
<dbReference type="InterPro" id="IPR028098">
    <property type="entry name" value="Glyco_trans_4-like_N"/>
</dbReference>
<dbReference type="PANTHER" id="PTHR45947:SF3">
    <property type="entry name" value="SULFOQUINOVOSYL TRANSFERASE SQD2"/>
    <property type="match status" value="1"/>
</dbReference>
<dbReference type="GO" id="GO:0008610">
    <property type="term" value="P:lipid biosynthetic process"/>
    <property type="evidence" value="ECO:0007669"/>
    <property type="project" value="UniProtKB-ARBA"/>
</dbReference>
<evidence type="ECO:0000259" key="3">
    <source>
        <dbReference type="Pfam" id="PF13439"/>
    </source>
</evidence>
<dbReference type="Pfam" id="PF13692">
    <property type="entry name" value="Glyco_trans_1_4"/>
    <property type="match status" value="1"/>
</dbReference>
<keyword evidence="2 4" id="KW-0808">Transferase</keyword>
<protein>
    <submittedName>
        <fullName evidence="4">Glycosyl transferase family 1</fullName>
    </submittedName>
</protein>
<evidence type="ECO:0000256" key="2">
    <source>
        <dbReference type="ARBA" id="ARBA00022679"/>
    </source>
</evidence>
<dbReference type="SUPFAM" id="SSF53756">
    <property type="entry name" value="UDP-Glycosyltransferase/glycogen phosphorylase"/>
    <property type="match status" value="1"/>
</dbReference>
<dbReference type="GO" id="GO:1901137">
    <property type="term" value="P:carbohydrate derivative biosynthetic process"/>
    <property type="evidence" value="ECO:0007669"/>
    <property type="project" value="UniProtKB-ARBA"/>
</dbReference>
<keyword evidence="5" id="KW-1185">Reference proteome</keyword>
<reference evidence="4 5" key="1">
    <citation type="journal article" date="2019" name="Emerg. Microbes Infect.">
        <title>Comprehensive subspecies identification of 175 nontuberculous mycobacteria species based on 7547 genomic profiles.</title>
        <authorList>
            <person name="Matsumoto Y."/>
            <person name="Kinjo T."/>
            <person name="Motooka D."/>
            <person name="Nabeya D."/>
            <person name="Jung N."/>
            <person name="Uechi K."/>
            <person name="Horii T."/>
            <person name="Iida T."/>
            <person name="Fujita J."/>
            <person name="Nakamura S."/>
        </authorList>
    </citation>
    <scope>NUCLEOTIDE SEQUENCE [LARGE SCALE GENOMIC DNA]</scope>
    <source>
        <strain evidence="4 5">JCM 17783</strain>
    </source>
</reference>
<dbReference type="GO" id="GO:1903509">
    <property type="term" value="P:liposaccharide metabolic process"/>
    <property type="evidence" value="ECO:0007669"/>
    <property type="project" value="UniProtKB-ARBA"/>
</dbReference>
<dbReference type="InterPro" id="IPR050194">
    <property type="entry name" value="Glycosyltransferase_grp1"/>
</dbReference>
<dbReference type="PANTHER" id="PTHR45947">
    <property type="entry name" value="SULFOQUINOVOSYL TRANSFERASE SQD2"/>
    <property type="match status" value="1"/>
</dbReference>
<dbReference type="EMBL" id="AP022587">
    <property type="protein sequence ID" value="BBY22134.1"/>
    <property type="molecule type" value="Genomic_DNA"/>
</dbReference>
<dbReference type="AlphaFoldDB" id="A0A7I7Q718"/>
<sequence>MNDALRIALVASNRFSISQPFAGGLEAHVWHLARALVQDGHEVALFAAAGSDEDLGCRTIEVRNLDVSEAAQADVSMPPAAFMVDHHAYLALMLQLAGCASGDFDIIHNHSLHYLPVAMAPILCTPMLTTVHTPPTPWLESAINASGGVGTRFAAVSRHTAAAWRTAVNSISVVPNGIATHQWPLGPGGGPLVWFGRMTAEKAPHLAIAVAKRASMPLVLAGPVSDPHYFATEVTPHFGDGIQYAGHLDQASLAQLVGRASAALITPMWDEPYGLVVAEAMCCGTPVVAFDRGGIPELVGLRSGRLVAPGDLDAMADAIPVVRQLSRKQLRENAVRHCSAQVMVRAYLDLYEDMLRDHDKGNNDRLLHSSSRFRALGAGGECLRAITAPSHGAEFARDSATSSVRRSREATE</sequence>
<dbReference type="KEGG" id="msto:MSTO_23390"/>
<organism evidence="4 5">
    <name type="scientific">Mycobacterium stomatepiae</name>
    <dbReference type="NCBI Taxonomy" id="470076"/>
    <lineage>
        <taxon>Bacteria</taxon>
        <taxon>Bacillati</taxon>
        <taxon>Actinomycetota</taxon>
        <taxon>Actinomycetes</taxon>
        <taxon>Mycobacteriales</taxon>
        <taxon>Mycobacteriaceae</taxon>
        <taxon>Mycobacterium</taxon>
        <taxon>Mycobacterium simiae complex</taxon>
    </lineage>
</organism>
<feature type="domain" description="Glycosyltransferase subfamily 4-like N-terminal" evidence="3">
    <location>
        <begin position="23"/>
        <end position="180"/>
    </location>
</feature>
<dbReference type="GO" id="GO:0016757">
    <property type="term" value="F:glycosyltransferase activity"/>
    <property type="evidence" value="ECO:0007669"/>
    <property type="project" value="UniProtKB-KW"/>
</dbReference>
<proteinExistence type="predicted"/>
<dbReference type="CDD" id="cd03802">
    <property type="entry name" value="GT4_AviGT4-like"/>
    <property type="match status" value="1"/>
</dbReference>
<gene>
    <name evidence="4" type="ORF">MSTO_23390</name>
</gene>
<dbReference type="Pfam" id="PF13439">
    <property type="entry name" value="Glyco_transf_4"/>
    <property type="match status" value="1"/>
</dbReference>
<evidence type="ECO:0000313" key="4">
    <source>
        <dbReference type="EMBL" id="BBY22134.1"/>
    </source>
</evidence>
<keyword evidence="1" id="KW-0328">Glycosyltransferase</keyword>
<dbReference type="Proteomes" id="UP000467130">
    <property type="component" value="Chromosome"/>
</dbReference>